<dbReference type="EMBL" id="CAIZ01000024">
    <property type="protein sequence ID" value="CCH68810.1"/>
    <property type="molecule type" value="Genomic_DNA"/>
</dbReference>
<dbReference type="HOGENOM" id="CLU_2636835_0_0_11"/>
<evidence type="ECO:0000313" key="2">
    <source>
        <dbReference type="EMBL" id="CCH68810.1"/>
    </source>
</evidence>
<dbReference type="Proteomes" id="UP000013167">
    <property type="component" value="Unassembled WGS sequence"/>
</dbReference>
<proteinExistence type="predicted"/>
<evidence type="ECO:0000256" key="1">
    <source>
        <dbReference type="SAM" id="MobiDB-lite"/>
    </source>
</evidence>
<sequence>MMGDLTITTTLEPFGPATAIILTDDQVAALGAGKRAPLRHRRSRSSHSPTARSMPCGSPRPSARGPVSDGSVRRSRC</sequence>
<gene>
    <name evidence="2" type="ORF">BN10_120006</name>
</gene>
<keyword evidence="3" id="KW-1185">Reference proteome</keyword>
<reference evidence="2 3" key="1">
    <citation type="journal article" date="2013" name="ISME J.">
        <title>A metabolic model for members of the genus Tetrasphaera involved in enhanced biological phosphorus removal.</title>
        <authorList>
            <person name="Kristiansen R."/>
            <person name="Nguyen H.T.T."/>
            <person name="Saunders A.M."/>
            <person name="Nielsen J.L."/>
            <person name="Wimmer R."/>
            <person name="Le V.Q."/>
            <person name="McIlroy S.J."/>
            <person name="Petrovski S."/>
            <person name="Seviour R.J."/>
            <person name="Calteau A."/>
            <person name="Nielsen K.L."/>
            <person name="Nielsen P.H."/>
        </authorList>
    </citation>
    <scope>NUCLEOTIDE SEQUENCE [LARGE SCALE GENOMIC DNA]</scope>
    <source>
        <strain evidence="2 3">Lp2</strain>
    </source>
</reference>
<name>N0DZN0_9MICO</name>
<feature type="region of interest" description="Disordered" evidence="1">
    <location>
        <begin position="32"/>
        <end position="77"/>
    </location>
</feature>
<feature type="compositionally biased region" description="Basic residues" evidence="1">
    <location>
        <begin position="36"/>
        <end position="45"/>
    </location>
</feature>
<comment type="caution">
    <text evidence="2">The sequence shown here is derived from an EMBL/GenBank/DDBJ whole genome shotgun (WGS) entry which is preliminary data.</text>
</comment>
<dbReference type="STRING" id="1193181.BN10_120006"/>
<accession>N0DZN0</accession>
<dbReference type="AlphaFoldDB" id="N0DZN0"/>
<organism evidence="2 3">
    <name type="scientific">Phycicoccus elongatus Lp2</name>
    <dbReference type="NCBI Taxonomy" id="1193181"/>
    <lineage>
        <taxon>Bacteria</taxon>
        <taxon>Bacillati</taxon>
        <taxon>Actinomycetota</taxon>
        <taxon>Actinomycetes</taxon>
        <taxon>Micrococcales</taxon>
        <taxon>Intrasporangiaceae</taxon>
        <taxon>Phycicoccus</taxon>
    </lineage>
</organism>
<protein>
    <submittedName>
        <fullName evidence="2">Uncharacterized protein</fullName>
    </submittedName>
</protein>
<evidence type="ECO:0000313" key="3">
    <source>
        <dbReference type="Proteomes" id="UP000013167"/>
    </source>
</evidence>